<dbReference type="Proteomes" id="UP001528411">
    <property type="component" value="Unassembled WGS sequence"/>
</dbReference>
<dbReference type="Gene3D" id="1.20.1560.10">
    <property type="entry name" value="ABC transporter type 1, transmembrane domain"/>
    <property type="match status" value="1"/>
</dbReference>
<comment type="subcellular location">
    <subcellularLocation>
        <location evidence="1">Cell membrane</location>
        <topology evidence="1">Multi-pass membrane protein</topology>
    </subcellularLocation>
</comment>
<protein>
    <submittedName>
        <fullName evidence="7">ABC transporter transmembrane domain-containing protein</fullName>
    </submittedName>
</protein>
<feature type="transmembrane region" description="Helical" evidence="5">
    <location>
        <begin position="35"/>
        <end position="63"/>
    </location>
</feature>
<gene>
    <name evidence="7" type="ORF">PN838_10965</name>
</gene>
<dbReference type="PANTHER" id="PTHR24221">
    <property type="entry name" value="ATP-BINDING CASSETTE SUB-FAMILY B"/>
    <property type="match status" value="1"/>
</dbReference>
<dbReference type="InterPro" id="IPR011527">
    <property type="entry name" value="ABC1_TM_dom"/>
</dbReference>
<evidence type="ECO:0000256" key="1">
    <source>
        <dbReference type="ARBA" id="ARBA00004651"/>
    </source>
</evidence>
<keyword evidence="4 5" id="KW-0472">Membrane</keyword>
<dbReference type="Pfam" id="PF00664">
    <property type="entry name" value="ABC_membrane"/>
    <property type="match status" value="1"/>
</dbReference>
<comment type="caution">
    <text evidence="7">The sequence shown here is derived from an EMBL/GenBank/DDBJ whole genome shotgun (WGS) entry which is preliminary data.</text>
</comment>
<dbReference type="InterPro" id="IPR039421">
    <property type="entry name" value="Type_1_exporter"/>
</dbReference>
<dbReference type="SUPFAM" id="SSF90123">
    <property type="entry name" value="ABC transporter transmembrane region"/>
    <property type="match status" value="1"/>
</dbReference>
<evidence type="ECO:0000313" key="7">
    <source>
        <dbReference type="EMBL" id="MDC2889190.1"/>
    </source>
</evidence>
<feature type="transmembrane region" description="Helical" evidence="5">
    <location>
        <begin position="219"/>
        <end position="245"/>
    </location>
</feature>
<proteinExistence type="predicted"/>
<keyword evidence="3 5" id="KW-1133">Transmembrane helix</keyword>
<evidence type="ECO:0000256" key="2">
    <source>
        <dbReference type="ARBA" id="ARBA00022692"/>
    </source>
</evidence>
<dbReference type="InterPro" id="IPR036640">
    <property type="entry name" value="ABC1_TM_sf"/>
</dbReference>
<dbReference type="RefSeq" id="WP_272180680.1">
    <property type="nucleotide sequence ID" value="NZ_JAQOMS010000002.1"/>
</dbReference>
<dbReference type="PROSITE" id="PS50929">
    <property type="entry name" value="ABC_TM1F"/>
    <property type="match status" value="1"/>
</dbReference>
<accession>A0ABT5FEX5</accession>
<dbReference type="CDD" id="cd18567">
    <property type="entry name" value="ABC_6TM_CvaB_RaxB_like"/>
    <property type="match status" value="1"/>
</dbReference>
<feature type="transmembrane region" description="Helical" evidence="5">
    <location>
        <begin position="6"/>
        <end position="23"/>
    </location>
</feature>
<reference evidence="7 8" key="1">
    <citation type="submission" date="2023-01" db="EMBL/GenBank/DDBJ databases">
        <title>Psychrosphaera sp. nov., isolated from marine algae.</title>
        <authorList>
            <person name="Bayburt H."/>
            <person name="Choi B.J."/>
            <person name="Kim J.M."/>
            <person name="Choi D.G."/>
            <person name="Jeon C.O."/>
        </authorList>
    </citation>
    <scope>NUCLEOTIDE SEQUENCE [LARGE SCALE GENOMIC DNA]</scope>
    <source>
        <strain evidence="7 8">G1-22</strain>
    </source>
</reference>
<name>A0ABT5FEX5_9GAMM</name>
<dbReference type="PANTHER" id="PTHR24221:SF606">
    <property type="entry name" value="COLICIN V SECRETION-PROCESSING ATP-BINDING PROTEIN"/>
    <property type="match status" value="1"/>
</dbReference>
<evidence type="ECO:0000259" key="6">
    <source>
        <dbReference type="PROSITE" id="PS50929"/>
    </source>
</evidence>
<evidence type="ECO:0000256" key="3">
    <source>
        <dbReference type="ARBA" id="ARBA00022989"/>
    </source>
</evidence>
<feature type="transmembrane region" description="Helical" evidence="5">
    <location>
        <begin position="130"/>
        <end position="151"/>
    </location>
</feature>
<sequence>MLILSVMLQFITLAFPYYLQLVVDQVLPSFDGQFLVVLALGFGGLTLFNSAVASLRGATVIYLNNSMSKQLAFGLFNRVINLPLGFFEKRFIGDLVSRFSSLHNVRQIITNHLVEGVVDGLMAIGTLIMIYLYNTTLATIVVATMLVYLILRLCSFSSLKKSLEQNIHDRAVESSSFMENMRAIQTIKLFGLESQRQSIWQNLYISSLNSEIRVSKLQLFYQIINGLLFGIENVIVIFIGAQLVINSDANTTFSLGMLTAFIAYKSQLTQRFAALVDKFIEFKTLSIHLNRLSDFVSEPTESTAHQRQLPALSGELQIRDLNYRYSPTEKWLFSNLNLSVKSR</sequence>
<evidence type="ECO:0000256" key="5">
    <source>
        <dbReference type="SAM" id="Phobius"/>
    </source>
</evidence>
<evidence type="ECO:0000256" key="4">
    <source>
        <dbReference type="ARBA" id="ARBA00023136"/>
    </source>
</evidence>
<keyword evidence="8" id="KW-1185">Reference proteome</keyword>
<evidence type="ECO:0000313" key="8">
    <source>
        <dbReference type="Proteomes" id="UP001528411"/>
    </source>
</evidence>
<keyword evidence="2 5" id="KW-0812">Transmembrane</keyword>
<organism evidence="7 8">
    <name type="scientific">Psychrosphaera algicola</name>
    <dbReference type="NCBI Taxonomy" id="3023714"/>
    <lineage>
        <taxon>Bacteria</taxon>
        <taxon>Pseudomonadati</taxon>
        <taxon>Pseudomonadota</taxon>
        <taxon>Gammaproteobacteria</taxon>
        <taxon>Alteromonadales</taxon>
        <taxon>Pseudoalteromonadaceae</taxon>
        <taxon>Psychrosphaera</taxon>
    </lineage>
</organism>
<dbReference type="EMBL" id="JAQOMS010000002">
    <property type="protein sequence ID" value="MDC2889190.1"/>
    <property type="molecule type" value="Genomic_DNA"/>
</dbReference>
<feature type="domain" description="ABC transmembrane type-1" evidence="6">
    <location>
        <begin position="1"/>
        <end position="284"/>
    </location>
</feature>